<organism evidence="3 4">
    <name type="scientific">Photorhabdus laumondii subsp. clarkei</name>
    <dbReference type="NCBI Taxonomy" id="2029685"/>
    <lineage>
        <taxon>Bacteria</taxon>
        <taxon>Pseudomonadati</taxon>
        <taxon>Pseudomonadota</taxon>
        <taxon>Gammaproteobacteria</taxon>
        <taxon>Enterobacterales</taxon>
        <taxon>Morganellaceae</taxon>
        <taxon>Photorhabdus</taxon>
    </lineage>
</organism>
<dbReference type="EMBL" id="NSCI01000014">
    <property type="protein sequence ID" value="RAW90630.1"/>
    <property type="molecule type" value="Genomic_DNA"/>
</dbReference>
<proteinExistence type="predicted"/>
<comment type="caution">
    <text evidence="3">The sequence shown here is derived from an EMBL/GenBank/DDBJ whole genome shotgun (WGS) entry which is preliminary data.</text>
</comment>
<evidence type="ECO:0000256" key="1">
    <source>
        <dbReference type="SAM" id="MobiDB-lite"/>
    </source>
</evidence>
<dbReference type="CDD" id="cd20495">
    <property type="entry name" value="C58_PaToxP-like"/>
    <property type="match status" value="1"/>
</dbReference>
<evidence type="ECO:0000259" key="2">
    <source>
        <dbReference type="Pfam" id="PF12920"/>
    </source>
</evidence>
<dbReference type="RefSeq" id="WP_113025813.1">
    <property type="nucleotide sequence ID" value="NZ_CAWNWQ010000014.1"/>
</dbReference>
<dbReference type="Pfam" id="PF12920">
    <property type="entry name" value="TcdA_TcdB_pore"/>
    <property type="match status" value="1"/>
</dbReference>
<evidence type="ECO:0000313" key="4">
    <source>
        <dbReference type="Proteomes" id="UP000250870"/>
    </source>
</evidence>
<feature type="region of interest" description="Disordered" evidence="1">
    <location>
        <begin position="2975"/>
        <end position="2997"/>
    </location>
</feature>
<gene>
    <name evidence="3" type="ORF">CKY01_11600</name>
</gene>
<evidence type="ECO:0000313" key="3">
    <source>
        <dbReference type="EMBL" id="RAW90630.1"/>
    </source>
</evidence>
<dbReference type="Proteomes" id="UP000250870">
    <property type="component" value="Unassembled WGS sequence"/>
</dbReference>
<reference evidence="3 4" key="1">
    <citation type="journal article" date="2018" name="Int. J. Syst. Evol. Microbiol.">
        <title>Whole-genome-based revisit of Photorhabdus phylogeny: proposal for the elevation of most Photorhabdus subspecies to the species level and description of one novel species Photorhabdus bodei sp. nov., and one novel subspecies Photorhabdus laumondii subsp. clarkei subsp. nov.</title>
        <authorList>
            <person name="Machado R.A.R."/>
            <person name="Wuthrich D."/>
            <person name="Kuhnert P."/>
            <person name="Arce C.C.M."/>
            <person name="Thonen L."/>
            <person name="Ruiz C."/>
            <person name="Zhang X."/>
            <person name="Robert C.A.M."/>
            <person name="Karimi J."/>
            <person name="Kamali S."/>
            <person name="Ma J."/>
            <person name="Bruggmann R."/>
            <person name="Erb M."/>
        </authorList>
    </citation>
    <scope>NUCLEOTIDE SEQUENCE [LARGE SCALE GENOMIC DNA]</scope>
    <source>
        <strain evidence="3 4">BOJ-47</strain>
    </source>
</reference>
<sequence>MVSISKDFTNLLNTLIDGQIEAASRQTEWFNMRSDERADYIRQVDERLQEMQQSTLSVLAAQHFQMQDSPVSVGDQLQTLQQRRQQMNDVPGTPAINAYKQQLDRDILLYSRQQMAITHFDGTWRKALTMLNPGGSKTLNTTTLRENAAGKQVKLDIKIKRLEQQLTMQVAASTLFGPKYVMLFSELQAYKEVNARYNALLKASSTEEAAALGGLTTVPPASDDLPVNISLLMMEERPGYIRMNVALVNASTDGRFKDFFLENGRLVVSADKVFNFSFGTAARSLAWQQQYRLKSEPPSFRSPTYAPIRSVLVKTEFVEKYFANYLVSESTLREGFKAQLLGNGRKMLLTSVDRKVPNQVGIQVSGQVSNTTITREVPLASALSDLINQNADIASFQTIGLEGFRQNGYHPDRDGLFVNIHELERSVGFASRQYLLEMPQGNGYLSATPFGVMNVDGNKVSSSHLSKAQTDTLYQYNAAFFEKLEQLRDGGTKASRLFKGSEDRKAFEQQLVRLLERNHITPAGVLAPEYFRNNMRDIKGNNLNKALWEQAFAASVWRSSDNDPLLFGLATRLVKNPAVVKVLQNGYVQSDIAQARGLLAPLYEQWRIRAIEVEIQRVASANAAQHPSNPKVQVFDQAAVDRSLDDKLLTLLLTGSQGLESADAQLRPAVEAVLLSNEGRSLRKQVLFHALRPVADSFSKAAVPVNPHAALGDGKVMINNRLNQPDPYLILNTSSEEQTYHEDSYLIKDDKYRSYNQFRPDPKNDATRYMNDLDTPFVGGISGTTQTVSNALPELFGGALSVKQYWQFQMANAAFMIRNGYHSFFETLYVAARYEPEGADSIGKDMLQMFDKYRAEGSKRELRGELYDGVMARVLPIINQGLPAADEFHPPRFTYMGPKPALLGQAVKDLELKAGLMFVGDGFEPRQGSADIHQFATDPALFAKTHTISAEVLVRSGHLPAKGSAQLVKVRSGLYEIEYTKQNANSISSSSVSAYFLGYNGLNQANAVPAYVDIPKHVAAGSFLFTGTLSGGSLVVTSLDDNTYRVYHDGRFNSSLLYDNVVMAVDYKDYQISGTAGGFAAAYMQYVNGEWQLVFQRQEYQRDGQMVWPKLRGDVEPLSIQIAGSQVVERNQAEFATYREQVHQQLKTVATQFGVSVEGVTDGVYTEGEFSPEHPAIAAWTRLREAVQAKVKANMDPVADKLYQLQQARRTSSDTALIDQQIKQLNLTQDYYRAQYDPILREASSVEKTWLWQQIKAKDGSVAVVQIDDTAIQGEERTSSVGERYAASEVYQRGAQGTGFNDGLRNFREIKIPGVDDKMSVLEMKRRFLEGKLTHEQREALSARIAEISQAEHIDKVLRQTAMFSEDFHDAGSVFNRLVPQDFYLSLVGDRTGGRCYPLVRTMAVALAGGGEAGINSLVQKLFFASADPQAGSSTLLKNSLISLHYNVEAVQASTELGQFNLSEVVSRLAATTGTSMFALNTQNHSMMVGSTVMAEGRRYYFYDPNVGIFAFDNTKSLSRAMEQHLVVRGLAAYYGSFGSKSVPAFNLIEIDTRKMAEVPVGNGLNVADLTRFEELASVIGQRRQVEQVVSVQERVMEDLRLSPALKTFDAEQWGARFEVASARLAQEHQLDSRWLPIIATTEDQGEGRYRVQFINRDQPEQTRWLITGDSTFVEFRRFIDEHMGVLNEHFTLEHGRMRPRGGVGEAAPVDGLNAGFAVQTLIQWFADKNRHDAASGVISPDLATALKVHSYLNLVQMAHGGVQDIAKVTALVRTALRGEVVAAETSLKDFASNLGHTVNEGAGVLFGGAMVGLDAYELAHAENDVQKAVFGTQLAFDSASFVTGTAGVGAGLVGASTAGAVLGGASVILGGLAVGFTALAQAFGAVAEDAKAVGRYFDTVDKAYKGNGYRYDNKNKVLVPLAGAVIKSLDLRKHQISFDSQYIYRTHSGSTGSGEINYFFWVGDFPRMVHDRGQAIEVRSGIGYKDISRPLEHSDSNVVILPGTPKSYISYEYMLLPGATTRHDAGFDVIRRLEEDKRFDYDFYIFPGEETIRRIHHEYVDTPIEVVLDQSNRQLVVPELPKELHSFLRYEIKGAGGEYLIGLNEGTQVKLTSDSTSALSRWIIDSSQLASDSISVSKNQLVVGGVVVELDPTQNGQVLVVNGKGEVREVDFAGLTTQVVSEDASKWQVPGQQIEQHLSDLAKAHQLHGQYVVVENYSHNGRDVGRAFYDVGKERMLFTNTTHEQTRHAQLGAVMGDQAYFYDADNAAAWRVDIATGQVDAQFVPWFNQNAGQISRLWQEGDAVYLARRYRLKGKEAELEKEAELCYRILNDRMELVSAVGDDELIQLLARTSQHSDVLKAILQGYESKSIQRETPMYTLGTRLLQPTSAALVTVFGVDAAGVAHRYWIRTGDGTLIKPNLAPPADQTPHFKENEQTRSAWPIPADLVLAGSMPQPGGKEVFFFYSKEQKVLFRQEGPGQAVLDASHPTALRISTPALANLVNLNGSLLAITEDGRVARLDALGQLNYEAVNEHWLKGRTHWWQDLASVADGRATLAVFGIKGTDGKSLLPVWYHKGQVIVASVPLQDKRLQFLGFEVDGSGARLFEPASGKLYRQPPMTADALAAAFGTDEVLEVSSQLPAAGELASGLHLKAVEQVDVGLRLTTVKGEILLQTNDGKLQLVAVDKGWQQDNFARLPQALAEVAGKWRTKGVLTLQGDDTQGWFDVGSGQVFSYGSIQAKDNLRFIGIAAGKKGAYVYSPTDQALYRVKDDSVQKLNHYTSVERIGSSLLIRGGGAGGRRDDLTPPLITGVDSVVLHGGTDNDTYRLSQEMWSHYRTVIIDNDDPGQALDRLIMPMVDTEKILVSRHEDNLMLTDSANGTTLVVRKVFGSQAVTHQHLQIELEGSSSVMGVDHLVKNFIQKSYINGELVELSWASRQPVIEPHVIHSVAAVPDTGGPSLAKLSGAMASFPDIGGAREHLPQNRQSAPAALVPPLS</sequence>
<name>A0A329VEJ1_9GAMM</name>
<feature type="domain" description="TcdA/TcdB toxin pore forming" evidence="2">
    <location>
        <begin position="1616"/>
        <end position="2274"/>
    </location>
</feature>
<accession>A0A329VEJ1</accession>
<protein>
    <submittedName>
        <fullName evidence="3">Cytotoxin</fullName>
    </submittedName>
</protein>
<dbReference type="InterPro" id="IPR024769">
    <property type="entry name" value="TcdA/TcdB_pore_forming"/>
</dbReference>